<keyword evidence="1 7" id="KW-1003">Cell membrane</keyword>
<dbReference type="GO" id="GO:0005886">
    <property type="term" value="C:plasma membrane"/>
    <property type="evidence" value="ECO:0007669"/>
    <property type="project" value="UniProtKB-SubCell"/>
</dbReference>
<evidence type="ECO:0000256" key="1">
    <source>
        <dbReference type="ARBA" id="ARBA00022475"/>
    </source>
</evidence>
<evidence type="ECO:0000313" key="9">
    <source>
        <dbReference type="EMBL" id="XDQ81927.1"/>
    </source>
</evidence>
<dbReference type="RefSeq" id="WP_369184510.1">
    <property type="nucleotide sequence ID" value="NZ_CP163445.1"/>
</dbReference>
<feature type="transmembrane region" description="Helical" evidence="7">
    <location>
        <begin position="252"/>
        <end position="273"/>
    </location>
</feature>
<feature type="compositionally biased region" description="Low complexity" evidence="8">
    <location>
        <begin position="108"/>
        <end position="137"/>
    </location>
</feature>
<feature type="region of interest" description="Disordered" evidence="8">
    <location>
        <begin position="1"/>
        <end position="248"/>
    </location>
</feature>
<keyword evidence="2 7" id="KW-0812">Transmembrane</keyword>
<keyword evidence="3 7" id="KW-1133">Transmembrane helix</keyword>
<feature type="compositionally biased region" description="Basic residues" evidence="8">
    <location>
        <begin position="235"/>
        <end position="248"/>
    </location>
</feature>
<comment type="subcellular location">
    <subcellularLocation>
        <location evidence="7">Cell membrane</location>
        <topology evidence="7">Single-pass membrane protein</topology>
    </subcellularLocation>
</comment>
<feature type="compositionally biased region" description="Low complexity" evidence="8">
    <location>
        <begin position="25"/>
        <end position="76"/>
    </location>
</feature>
<comment type="catalytic activity">
    <reaction evidence="7">
        <text>a peptidoglycan chain = a peptidoglycan chain with N-acetyl-1,6-anhydromuramyl-[peptide] at the reducing end + a peptidoglycan chain with N-acetylglucosamine at the non-reducing end.</text>
        <dbReference type="EC" id="4.2.2.29"/>
    </reaction>
</comment>
<evidence type="ECO:0000256" key="5">
    <source>
        <dbReference type="ARBA" id="ARBA00023239"/>
    </source>
</evidence>
<protein>
    <recommendedName>
        <fullName evidence="7">Endolytic murein transglycosylase</fullName>
        <ecNumber evidence="7">4.2.2.29</ecNumber>
    </recommendedName>
    <alternativeName>
        <fullName evidence="7">Peptidoglycan lytic transglycosylase</fullName>
    </alternativeName>
    <alternativeName>
        <fullName evidence="7">Peptidoglycan polymerization terminase</fullName>
    </alternativeName>
</protein>
<comment type="similarity">
    <text evidence="7">Belongs to the transglycosylase MltG family.</text>
</comment>
<dbReference type="AlphaFoldDB" id="A0AB39TRU5"/>
<dbReference type="Pfam" id="PF02618">
    <property type="entry name" value="YceG"/>
    <property type="match status" value="1"/>
</dbReference>
<dbReference type="GO" id="GO:0071555">
    <property type="term" value="P:cell wall organization"/>
    <property type="evidence" value="ECO:0007669"/>
    <property type="project" value="UniProtKB-KW"/>
</dbReference>
<comment type="function">
    <text evidence="7">Functions as a peptidoglycan terminase that cleaves nascent peptidoglycan strands endolytically to terminate their elongation.</text>
</comment>
<name>A0AB39TRU5_9ACTN</name>
<dbReference type="NCBIfam" id="TIGR00247">
    <property type="entry name" value="endolytic transglycosylase MltG"/>
    <property type="match status" value="1"/>
</dbReference>
<evidence type="ECO:0000256" key="3">
    <source>
        <dbReference type="ARBA" id="ARBA00022989"/>
    </source>
</evidence>
<dbReference type="EMBL" id="CP163445">
    <property type="protein sequence ID" value="XDQ81927.1"/>
    <property type="molecule type" value="Genomic_DNA"/>
</dbReference>
<gene>
    <name evidence="7 9" type="primary">mltG</name>
    <name evidence="9" type="ORF">AB2U05_27405</name>
</gene>
<sequence length="604" mass="65002">MTDLGRGYGPQGEPWHPGDPGYGGQQPVPGQQDGQWQQQYQQPQQQGYQQPMAPQGQYPQQQAPQPMSPQMSQQGYPQGGGQYGQQQGYQGGQQAYPQQGQSFGGQQGFQPQAPQQGQYPQQQMPQQMSQPMPQQGYPQGGGQYGQQQMPQQVQQAQQPEPVSGPGPDGIDWEAEAAALEAGADPVGGAHEAEAEEWDGHPEDHLDGHHEDGAYLEEEAEHEGGFLGVEDESRDAKKKRKEKSKKSGRRNGGACLVVALVLLGAVGGAGWWGYGFYQDHFGPPPDFSGEGSGSVQVEVEKGAVGGQIGLKLKNAGVVKSVDAFTKACDADKKCQNIQPGFYALKKEMSAASAVQSLVDQMGGAALVLPEGLNSSEIYAKIDGKLKLAPGTTAGVAKAQAGSLGLPAYANGNVEGFLWPTRYNISDGMKPEDLLKQMVKNATEKYANLDAQASQAGLKNGYEVLIEASILQREGNNVGDFAKMAKTIQNRLANEPETHHRLGMDTTLQYSLGRKELTKKDMDDASNKYNTYLNAGLPPTPISNPGDDAINAVLHPADGKWLYFIAMSASDTRFAETAKEHYANVEEYCKNAGQGFDKERGHCTSK</sequence>
<dbReference type="HAMAP" id="MF_02065">
    <property type="entry name" value="MltG"/>
    <property type="match status" value="1"/>
</dbReference>
<accession>A0AB39TRU5</accession>
<dbReference type="GO" id="GO:0009252">
    <property type="term" value="P:peptidoglycan biosynthetic process"/>
    <property type="evidence" value="ECO:0007669"/>
    <property type="project" value="UniProtKB-UniRule"/>
</dbReference>
<dbReference type="GO" id="GO:0008932">
    <property type="term" value="F:lytic endotransglycosylase activity"/>
    <property type="evidence" value="ECO:0007669"/>
    <property type="project" value="UniProtKB-UniRule"/>
</dbReference>
<feature type="compositionally biased region" description="Low complexity" evidence="8">
    <location>
        <begin position="84"/>
        <end position="101"/>
    </location>
</feature>
<evidence type="ECO:0000256" key="6">
    <source>
        <dbReference type="ARBA" id="ARBA00023316"/>
    </source>
</evidence>
<proteinExistence type="inferred from homology"/>
<dbReference type="EC" id="4.2.2.29" evidence="7"/>
<dbReference type="PANTHER" id="PTHR30518">
    <property type="entry name" value="ENDOLYTIC MUREIN TRANSGLYCOSYLASE"/>
    <property type="match status" value="1"/>
</dbReference>
<evidence type="ECO:0000256" key="8">
    <source>
        <dbReference type="SAM" id="MobiDB-lite"/>
    </source>
</evidence>
<feature type="compositionally biased region" description="Gly residues" evidence="8">
    <location>
        <begin position="1"/>
        <end position="10"/>
    </location>
</feature>
<evidence type="ECO:0000256" key="2">
    <source>
        <dbReference type="ARBA" id="ARBA00022692"/>
    </source>
</evidence>
<keyword evidence="6 7" id="KW-0961">Cell wall biogenesis/degradation</keyword>
<dbReference type="InterPro" id="IPR003770">
    <property type="entry name" value="MLTG-like"/>
</dbReference>
<keyword evidence="5 7" id="KW-0456">Lyase</keyword>
<organism evidence="9">
    <name type="scientific">Streptomyces sp. Y1</name>
    <dbReference type="NCBI Taxonomy" id="3238634"/>
    <lineage>
        <taxon>Bacteria</taxon>
        <taxon>Bacillati</taxon>
        <taxon>Actinomycetota</taxon>
        <taxon>Actinomycetes</taxon>
        <taxon>Kitasatosporales</taxon>
        <taxon>Streptomycetaceae</taxon>
        <taxon>Streptomyces</taxon>
    </lineage>
</organism>
<evidence type="ECO:0000256" key="7">
    <source>
        <dbReference type="HAMAP-Rule" id="MF_02065"/>
    </source>
</evidence>
<dbReference type="PANTHER" id="PTHR30518:SF2">
    <property type="entry name" value="ENDOLYTIC MUREIN TRANSGLYCOSYLASE"/>
    <property type="match status" value="1"/>
</dbReference>
<evidence type="ECO:0000256" key="4">
    <source>
        <dbReference type="ARBA" id="ARBA00023136"/>
    </source>
</evidence>
<dbReference type="Gene3D" id="3.30.1490.480">
    <property type="entry name" value="Endolytic murein transglycosylase"/>
    <property type="match status" value="1"/>
</dbReference>
<feature type="site" description="Important for catalytic activity" evidence="7">
    <location>
        <position position="472"/>
    </location>
</feature>
<keyword evidence="4 7" id="KW-0472">Membrane</keyword>
<feature type="compositionally biased region" description="Low complexity" evidence="8">
    <location>
        <begin position="145"/>
        <end position="159"/>
    </location>
</feature>
<feature type="compositionally biased region" description="Basic and acidic residues" evidence="8">
    <location>
        <begin position="197"/>
        <end position="212"/>
    </location>
</feature>
<reference evidence="9" key="1">
    <citation type="submission" date="2024-07" db="EMBL/GenBank/DDBJ databases">
        <authorList>
            <person name="Yu S.T."/>
        </authorList>
    </citation>
    <scope>NUCLEOTIDE SEQUENCE</scope>
    <source>
        <strain evidence="9">Y1</strain>
    </source>
</reference>